<organism evidence="4 5">
    <name type="scientific">Cladophialophora chaetospira</name>
    <dbReference type="NCBI Taxonomy" id="386627"/>
    <lineage>
        <taxon>Eukaryota</taxon>
        <taxon>Fungi</taxon>
        <taxon>Dikarya</taxon>
        <taxon>Ascomycota</taxon>
        <taxon>Pezizomycotina</taxon>
        <taxon>Eurotiomycetes</taxon>
        <taxon>Chaetothyriomycetidae</taxon>
        <taxon>Chaetothyriales</taxon>
        <taxon>Herpotrichiellaceae</taxon>
        <taxon>Cladophialophora</taxon>
    </lineage>
</organism>
<name>A0AA38X4N8_9EURO</name>
<evidence type="ECO:0000313" key="4">
    <source>
        <dbReference type="EMBL" id="KAJ9606741.1"/>
    </source>
</evidence>
<dbReference type="InterPro" id="IPR001509">
    <property type="entry name" value="Epimerase_deHydtase"/>
</dbReference>
<comment type="similarity">
    <text evidence="2">Belongs to the NAD(P)-dependent epimerase/dehydratase family. Dihydroflavonol-4-reductase subfamily.</text>
</comment>
<dbReference type="GO" id="GO:0016616">
    <property type="term" value="F:oxidoreductase activity, acting on the CH-OH group of donors, NAD or NADP as acceptor"/>
    <property type="evidence" value="ECO:0007669"/>
    <property type="project" value="TreeGrafter"/>
</dbReference>
<sequence>MGRLILANRRIPKGEWVLVTGANGYIASHIVDVLLCEGYKIRGTLRSHEEAPWLEPYFTDKYGVGNFEIAIVTDLTDATGFERAAANMSGIIHSASILPSTSDVEAVVPSVTAGTRNALNAAAKHPSVKSFVLTSSSSAAYMSVFVKKDVIVDEPYSKNTPPSDLPLKIYAASKTLGERALWEWTEQEKPTFTVNAVLPSFNIGKPLTAEVTTGSVHPVRAIVRGADPWFEVIRPHSFVNVRDNAYLHVAALLDPTIRSQRIFASAGKYNWNDIISIFRKLRPDNRLIPDPPQNEPRDLTNVDAVSKRAETLLKSSFDVAGWTGLGQSLAESLEDFE</sequence>
<gene>
    <name evidence="4" type="ORF">H2200_008750</name>
</gene>
<evidence type="ECO:0000256" key="2">
    <source>
        <dbReference type="ARBA" id="ARBA00023445"/>
    </source>
</evidence>
<evidence type="ECO:0000313" key="5">
    <source>
        <dbReference type="Proteomes" id="UP001172673"/>
    </source>
</evidence>
<dbReference type="Proteomes" id="UP001172673">
    <property type="component" value="Unassembled WGS sequence"/>
</dbReference>
<reference evidence="4" key="1">
    <citation type="submission" date="2022-10" db="EMBL/GenBank/DDBJ databases">
        <title>Culturing micro-colonial fungi from biological soil crusts in the Mojave desert and describing Neophaeococcomyces mojavensis, and introducing the new genera and species Taxawa tesnikishii.</title>
        <authorList>
            <person name="Kurbessoian T."/>
            <person name="Stajich J.E."/>
        </authorList>
    </citation>
    <scope>NUCLEOTIDE SEQUENCE</scope>
    <source>
        <strain evidence="4">TK_41</strain>
    </source>
</reference>
<dbReference type="Gene3D" id="3.40.50.720">
    <property type="entry name" value="NAD(P)-binding Rossmann-like Domain"/>
    <property type="match status" value="1"/>
</dbReference>
<evidence type="ECO:0000256" key="1">
    <source>
        <dbReference type="ARBA" id="ARBA00023002"/>
    </source>
</evidence>
<proteinExistence type="inferred from homology"/>
<protein>
    <recommendedName>
        <fullName evidence="3">NAD-dependent epimerase/dehydratase domain-containing protein</fullName>
    </recommendedName>
</protein>
<dbReference type="PANTHER" id="PTHR10366:SF562">
    <property type="entry name" value="ALDEHYDE REDUCTASE II (AFU_ORTHOLOGUE AFUA_1G11360)"/>
    <property type="match status" value="1"/>
</dbReference>
<dbReference type="PANTHER" id="PTHR10366">
    <property type="entry name" value="NAD DEPENDENT EPIMERASE/DEHYDRATASE"/>
    <property type="match status" value="1"/>
</dbReference>
<dbReference type="Pfam" id="PF01370">
    <property type="entry name" value="Epimerase"/>
    <property type="match status" value="1"/>
</dbReference>
<keyword evidence="1" id="KW-0560">Oxidoreductase</keyword>
<dbReference type="InterPro" id="IPR050425">
    <property type="entry name" value="NAD(P)_dehydrat-like"/>
</dbReference>
<feature type="domain" description="NAD-dependent epimerase/dehydratase" evidence="3">
    <location>
        <begin position="17"/>
        <end position="195"/>
    </location>
</feature>
<dbReference type="SUPFAM" id="SSF51735">
    <property type="entry name" value="NAD(P)-binding Rossmann-fold domains"/>
    <property type="match status" value="1"/>
</dbReference>
<comment type="caution">
    <text evidence="4">The sequence shown here is derived from an EMBL/GenBank/DDBJ whole genome shotgun (WGS) entry which is preliminary data.</text>
</comment>
<keyword evidence="5" id="KW-1185">Reference proteome</keyword>
<evidence type="ECO:0000259" key="3">
    <source>
        <dbReference type="Pfam" id="PF01370"/>
    </source>
</evidence>
<dbReference type="EMBL" id="JAPDRK010000013">
    <property type="protein sequence ID" value="KAJ9606741.1"/>
    <property type="molecule type" value="Genomic_DNA"/>
</dbReference>
<dbReference type="AlphaFoldDB" id="A0AA38X4N8"/>
<dbReference type="InterPro" id="IPR036291">
    <property type="entry name" value="NAD(P)-bd_dom_sf"/>
</dbReference>
<accession>A0AA38X4N8</accession>